<feature type="region of interest" description="Disordered" evidence="6">
    <location>
        <begin position="16"/>
        <end position="39"/>
    </location>
</feature>
<feature type="compositionally biased region" description="Gly residues" evidence="6">
    <location>
        <begin position="19"/>
        <end position="33"/>
    </location>
</feature>
<evidence type="ECO:0000313" key="9">
    <source>
        <dbReference type="Proteomes" id="UP000034881"/>
    </source>
</evidence>
<dbReference type="SUPFAM" id="SSF52080">
    <property type="entry name" value="Ribosomal proteins L15p and L18e"/>
    <property type="match status" value="1"/>
</dbReference>
<dbReference type="PATRIC" id="fig|1618431.3.peg.689"/>
<keyword evidence="4" id="KW-0694">RNA-binding</keyword>
<keyword evidence="4" id="KW-0699">rRNA-binding</keyword>
<evidence type="ECO:0000256" key="4">
    <source>
        <dbReference type="HAMAP-Rule" id="MF_01341"/>
    </source>
</evidence>
<comment type="similarity">
    <text evidence="1 4 5">Belongs to the universal ribosomal protein uL15 family.</text>
</comment>
<accession>A0A0G0QPW7</accession>
<dbReference type="Gene3D" id="3.100.10.10">
    <property type="match status" value="1"/>
</dbReference>
<name>A0A0G0QPW7_9BACT</name>
<dbReference type="GO" id="GO:0015934">
    <property type="term" value="C:large ribosomal subunit"/>
    <property type="evidence" value="ECO:0007669"/>
    <property type="project" value="InterPro"/>
</dbReference>
<evidence type="ECO:0000256" key="3">
    <source>
        <dbReference type="ARBA" id="ARBA00023274"/>
    </source>
</evidence>
<dbReference type="Proteomes" id="UP000034881">
    <property type="component" value="Unassembled WGS sequence"/>
</dbReference>
<keyword evidence="2 4" id="KW-0689">Ribosomal protein</keyword>
<dbReference type="PROSITE" id="PS00475">
    <property type="entry name" value="RIBOSOMAL_L15"/>
    <property type="match status" value="1"/>
</dbReference>
<dbReference type="InterPro" id="IPR036227">
    <property type="entry name" value="Ribosomal_uL15/eL18_sf"/>
</dbReference>
<dbReference type="InterPro" id="IPR030878">
    <property type="entry name" value="Ribosomal_uL15"/>
</dbReference>
<keyword evidence="3 4" id="KW-0687">Ribonucleoprotein</keyword>
<evidence type="ECO:0000259" key="7">
    <source>
        <dbReference type="Pfam" id="PF00828"/>
    </source>
</evidence>
<dbReference type="EMBL" id="LBYB01000004">
    <property type="protein sequence ID" value="KKR42138.1"/>
    <property type="molecule type" value="Genomic_DNA"/>
</dbReference>
<comment type="subunit">
    <text evidence="4">Part of the 50S ribosomal subunit.</text>
</comment>
<organism evidence="8 9">
    <name type="scientific">Candidatus Daviesbacteria bacterium GW2011_GWC2_40_12</name>
    <dbReference type="NCBI Taxonomy" id="1618431"/>
    <lineage>
        <taxon>Bacteria</taxon>
        <taxon>Candidatus Daviesiibacteriota</taxon>
    </lineage>
</organism>
<dbReference type="InterPro" id="IPR021131">
    <property type="entry name" value="Ribosomal_uL15/eL18"/>
</dbReference>
<proteinExistence type="inferred from homology"/>
<dbReference type="GO" id="GO:0019843">
    <property type="term" value="F:rRNA binding"/>
    <property type="evidence" value="ECO:0007669"/>
    <property type="project" value="UniProtKB-UniRule"/>
</dbReference>
<dbReference type="GO" id="GO:0003735">
    <property type="term" value="F:structural constituent of ribosome"/>
    <property type="evidence" value="ECO:0007669"/>
    <property type="project" value="InterPro"/>
</dbReference>
<evidence type="ECO:0000313" key="8">
    <source>
        <dbReference type="EMBL" id="KKR42138.1"/>
    </source>
</evidence>
<dbReference type="InterPro" id="IPR001196">
    <property type="entry name" value="Ribosomal_uL15_CS"/>
</dbReference>
<dbReference type="Pfam" id="PF00828">
    <property type="entry name" value="Ribosomal_L27A"/>
    <property type="match status" value="1"/>
</dbReference>
<feature type="domain" description="Large ribosomal subunit protein uL15/eL18" evidence="7">
    <location>
        <begin position="73"/>
        <end position="141"/>
    </location>
</feature>
<sequence length="144" mass="15339">MKLNELIKINARSNKRLGRGVGSGKGKTAGRGTKGQKARGKIPATFTGSLAFFKKLPLKRGKGNLNLSEKIKVINLSQLTGFKAKEIVDTEKLILAKIISKKDAKKGVKVLGGGDIETALIIKLSVSDAARKKIEKVGGKVMDA</sequence>
<dbReference type="PANTHER" id="PTHR12934">
    <property type="entry name" value="50S RIBOSOMAL PROTEIN L15"/>
    <property type="match status" value="1"/>
</dbReference>
<dbReference type="InterPro" id="IPR005749">
    <property type="entry name" value="Ribosomal_uL15_bac-type"/>
</dbReference>
<protein>
    <recommendedName>
        <fullName evidence="4">Large ribosomal subunit protein uL15</fullName>
    </recommendedName>
</protein>
<dbReference type="AlphaFoldDB" id="A0A0G0QPW7"/>
<comment type="caution">
    <text evidence="8">The sequence shown here is derived from an EMBL/GenBank/DDBJ whole genome shotgun (WGS) entry which is preliminary data.</text>
</comment>
<dbReference type="HAMAP" id="MF_01341">
    <property type="entry name" value="Ribosomal_uL15"/>
    <property type="match status" value="1"/>
</dbReference>
<dbReference type="PANTHER" id="PTHR12934:SF11">
    <property type="entry name" value="LARGE RIBOSOMAL SUBUNIT PROTEIN UL15M"/>
    <property type="match status" value="1"/>
</dbReference>
<reference evidence="8 9" key="1">
    <citation type="journal article" date="2015" name="Nature">
        <title>rRNA introns, odd ribosomes, and small enigmatic genomes across a large radiation of phyla.</title>
        <authorList>
            <person name="Brown C.T."/>
            <person name="Hug L.A."/>
            <person name="Thomas B.C."/>
            <person name="Sharon I."/>
            <person name="Castelle C.J."/>
            <person name="Singh A."/>
            <person name="Wilkins M.J."/>
            <person name="Williams K.H."/>
            <person name="Banfield J.F."/>
        </authorList>
    </citation>
    <scope>NUCLEOTIDE SEQUENCE [LARGE SCALE GENOMIC DNA]</scope>
</reference>
<dbReference type="GO" id="GO:0006412">
    <property type="term" value="P:translation"/>
    <property type="evidence" value="ECO:0007669"/>
    <property type="project" value="UniProtKB-UniRule"/>
</dbReference>
<gene>
    <name evidence="4" type="primary">rplO</name>
    <name evidence="8" type="ORF">UT77_C0004G0122</name>
</gene>
<evidence type="ECO:0000256" key="5">
    <source>
        <dbReference type="RuleBase" id="RU003888"/>
    </source>
</evidence>
<evidence type="ECO:0000256" key="2">
    <source>
        <dbReference type="ARBA" id="ARBA00022980"/>
    </source>
</evidence>
<evidence type="ECO:0000256" key="1">
    <source>
        <dbReference type="ARBA" id="ARBA00007320"/>
    </source>
</evidence>
<dbReference type="NCBIfam" id="TIGR01071">
    <property type="entry name" value="rplO_bact"/>
    <property type="match status" value="1"/>
</dbReference>
<comment type="function">
    <text evidence="4">Binds to the 23S rRNA.</text>
</comment>
<evidence type="ECO:0000256" key="6">
    <source>
        <dbReference type="SAM" id="MobiDB-lite"/>
    </source>
</evidence>